<feature type="region of interest" description="Disordered" evidence="1">
    <location>
        <begin position="65"/>
        <end position="89"/>
    </location>
</feature>
<feature type="compositionally biased region" description="Polar residues" evidence="1">
    <location>
        <begin position="67"/>
        <end position="77"/>
    </location>
</feature>
<gene>
    <name evidence="2" type="ORF">COCVIDRAFT_12459</name>
</gene>
<evidence type="ECO:0000256" key="1">
    <source>
        <dbReference type="SAM" id="MobiDB-lite"/>
    </source>
</evidence>
<dbReference type="HOGENOM" id="CLU_1474932_0_0_1"/>
<dbReference type="AlphaFoldDB" id="W7EW48"/>
<accession>W7EW48</accession>
<proteinExistence type="predicted"/>
<evidence type="ECO:0000313" key="2">
    <source>
        <dbReference type="EMBL" id="EUN31169.1"/>
    </source>
</evidence>
<sequence>MTRGGGVRGCRQPFVEEGEIVFVSRPGSVPSAPESLEEAQHALCARVCRRGRGSLLRSVATSGLCVGSTSEQSNPAQESGRPGLAQDGTRCEESRQLACEADAKRKGAASGARLNVLRRPVAGIDVQVLGSRNSSPGPCGEQACESKRARKRWTVSGVIGFGTSAMSHDERLTVVAPAPLSMT</sequence>
<protein>
    <submittedName>
        <fullName evidence="2">Uncharacterized protein</fullName>
    </submittedName>
</protein>
<reference evidence="2 3" key="1">
    <citation type="journal article" date="2013" name="PLoS Genet.">
        <title>Comparative genome structure, secondary metabolite, and effector coding capacity across Cochliobolus pathogens.</title>
        <authorList>
            <person name="Condon B.J."/>
            <person name="Leng Y."/>
            <person name="Wu D."/>
            <person name="Bushley K.E."/>
            <person name="Ohm R.A."/>
            <person name="Otillar R."/>
            <person name="Martin J."/>
            <person name="Schackwitz W."/>
            <person name="Grimwood J."/>
            <person name="MohdZainudin N."/>
            <person name="Xue C."/>
            <person name="Wang R."/>
            <person name="Manning V.A."/>
            <person name="Dhillon B."/>
            <person name="Tu Z.J."/>
            <person name="Steffenson B.J."/>
            <person name="Salamov A."/>
            <person name="Sun H."/>
            <person name="Lowry S."/>
            <person name="LaButti K."/>
            <person name="Han J."/>
            <person name="Copeland A."/>
            <person name="Lindquist E."/>
            <person name="Barry K."/>
            <person name="Schmutz J."/>
            <person name="Baker S.E."/>
            <person name="Ciuffetti L.M."/>
            <person name="Grigoriev I.V."/>
            <person name="Zhong S."/>
            <person name="Turgeon B.G."/>
        </authorList>
    </citation>
    <scope>NUCLEOTIDE SEQUENCE [LARGE SCALE GENOMIC DNA]</scope>
    <source>
        <strain evidence="2 3">FI3</strain>
    </source>
</reference>
<organism evidence="2 3">
    <name type="scientific">Bipolaris victoriae (strain FI3)</name>
    <name type="common">Victoria blight of oats agent</name>
    <name type="synonym">Cochliobolus victoriae</name>
    <dbReference type="NCBI Taxonomy" id="930091"/>
    <lineage>
        <taxon>Eukaryota</taxon>
        <taxon>Fungi</taxon>
        <taxon>Dikarya</taxon>
        <taxon>Ascomycota</taxon>
        <taxon>Pezizomycotina</taxon>
        <taxon>Dothideomycetes</taxon>
        <taxon>Pleosporomycetidae</taxon>
        <taxon>Pleosporales</taxon>
        <taxon>Pleosporineae</taxon>
        <taxon>Pleosporaceae</taxon>
        <taxon>Bipolaris</taxon>
    </lineage>
</organism>
<keyword evidence="3" id="KW-1185">Reference proteome</keyword>
<dbReference type="GeneID" id="26251163"/>
<dbReference type="Proteomes" id="UP000054337">
    <property type="component" value="Unassembled WGS sequence"/>
</dbReference>
<evidence type="ECO:0000313" key="3">
    <source>
        <dbReference type="Proteomes" id="UP000054337"/>
    </source>
</evidence>
<name>W7EW48_BIPV3</name>
<dbReference type="EMBL" id="KI968700">
    <property type="protein sequence ID" value="EUN31169.1"/>
    <property type="molecule type" value="Genomic_DNA"/>
</dbReference>
<dbReference type="RefSeq" id="XP_014560724.1">
    <property type="nucleotide sequence ID" value="XM_014705238.1"/>
</dbReference>